<dbReference type="EMBL" id="MU005574">
    <property type="protein sequence ID" value="KAF2687862.1"/>
    <property type="molecule type" value="Genomic_DNA"/>
</dbReference>
<organism evidence="1 2">
    <name type="scientific">Lentithecium fluviatile CBS 122367</name>
    <dbReference type="NCBI Taxonomy" id="1168545"/>
    <lineage>
        <taxon>Eukaryota</taxon>
        <taxon>Fungi</taxon>
        <taxon>Dikarya</taxon>
        <taxon>Ascomycota</taxon>
        <taxon>Pezizomycotina</taxon>
        <taxon>Dothideomycetes</taxon>
        <taxon>Pleosporomycetidae</taxon>
        <taxon>Pleosporales</taxon>
        <taxon>Massarineae</taxon>
        <taxon>Lentitheciaceae</taxon>
        <taxon>Lentithecium</taxon>
    </lineage>
</organism>
<proteinExistence type="predicted"/>
<gene>
    <name evidence="1" type="ORF">K458DRAFT_414931</name>
</gene>
<evidence type="ECO:0000313" key="1">
    <source>
        <dbReference type="EMBL" id="KAF2687862.1"/>
    </source>
</evidence>
<protein>
    <submittedName>
        <fullName evidence="1">Uncharacterized protein</fullName>
    </submittedName>
</protein>
<dbReference type="AlphaFoldDB" id="A0A6G1JBE9"/>
<dbReference type="Proteomes" id="UP000799291">
    <property type="component" value="Unassembled WGS sequence"/>
</dbReference>
<reference evidence="1" key="1">
    <citation type="journal article" date="2020" name="Stud. Mycol.">
        <title>101 Dothideomycetes genomes: a test case for predicting lifestyles and emergence of pathogens.</title>
        <authorList>
            <person name="Haridas S."/>
            <person name="Albert R."/>
            <person name="Binder M."/>
            <person name="Bloem J."/>
            <person name="Labutti K."/>
            <person name="Salamov A."/>
            <person name="Andreopoulos B."/>
            <person name="Baker S."/>
            <person name="Barry K."/>
            <person name="Bills G."/>
            <person name="Bluhm B."/>
            <person name="Cannon C."/>
            <person name="Castanera R."/>
            <person name="Culley D."/>
            <person name="Daum C."/>
            <person name="Ezra D."/>
            <person name="Gonzalez J."/>
            <person name="Henrissat B."/>
            <person name="Kuo A."/>
            <person name="Liang C."/>
            <person name="Lipzen A."/>
            <person name="Lutzoni F."/>
            <person name="Magnuson J."/>
            <person name="Mondo S."/>
            <person name="Nolan M."/>
            <person name="Ohm R."/>
            <person name="Pangilinan J."/>
            <person name="Park H.-J."/>
            <person name="Ramirez L."/>
            <person name="Alfaro M."/>
            <person name="Sun H."/>
            <person name="Tritt A."/>
            <person name="Yoshinaga Y."/>
            <person name="Zwiers L.-H."/>
            <person name="Turgeon B."/>
            <person name="Goodwin S."/>
            <person name="Spatafora J."/>
            <person name="Crous P."/>
            <person name="Grigoriev I."/>
        </authorList>
    </citation>
    <scope>NUCLEOTIDE SEQUENCE</scope>
    <source>
        <strain evidence="1">CBS 122367</strain>
    </source>
</reference>
<evidence type="ECO:0000313" key="2">
    <source>
        <dbReference type="Proteomes" id="UP000799291"/>
    </source>
</evidence>
<sequence>MELAGGVRQAPQARPITAASCVSLGKALTRGRPVLVQSSARNGQRVYLASRSPACPASCCLAVLLSCFLLSHSRAKRLQPPSFLRAVDV</sequence>
<name>A0A6G1JBE9_9PLEO</name>
<keyword evidence="2" id="KW-1185">Reference proteome</keyword>
<accession>A0A6G1JBE9</accession>